<sequence>MPKAALPPFLIPAPEPGLAGFIETPTTRDIDMQMSALASQAMTYAIIALAVFMLGWGVLGMLEYLTGAAPVMALQNPTFPPGTQFLHWVLITTFGAVFLIGYATRWQLTPFAVIVLFAMLATMCFIQTFDFMTNSYRFAAFAFECVLYLAIATYLLRSERMRSWFR</sequence>
<name>A0A4P6UZB3_9HYPH</name>
<proteinExistence type="predicted"/>
<dbReference type="RefSeq" id="WP_131615021.1">
    <property type="nucleotide sequence ID" value="NZ_CP036532.1"/>
</dbReference>
<dbReference type="Proteomes" id="UP000293719">
    <property type="component" value="Chromosome"/>
</dbReference>
<keyword evidence="1" id="KW-1133">Transmembrane helix</keyword>
<dbReference type="KEGG" id="rpod:E0E05_01145"/>
<gene>
    <name evidence="2" type="ORF">E0E05_01145</name>
</gene>
<dbReference type="GeneID" id="90765887"/>
<keyword evidence="3" id="KW-1185">Reference proteome</keyword>
<dbReference type="EMBL" id="CP036532">
    <property type="protein sequence ID" value="QBK29320.1"/>
    <property type="molecule type" value="Genomic_DNA"/>
</dbReference>
<dbReference type="OrthoDB" id="1494505at2"/>
<evidence type="ECO:0000256" key="1">
    <source>
        <dbReference type="SAM" id="Phobius"/>
    </source>
</evidence>
<keyword evidence="1" id="KW-0812">Transmembrane</keyword>
<reference evidence="2 3" key="1">
    <citation type="journal article" date="2017" name="Int. J. Syst. Evol. Microbiol.">
        <title>Roseitalea porphyridii gen. nov., sp. nov., isolated from a red alga, and reclassification of Hoeflea suaedae Chung et al. 2013 as Pseudohoeflea suaedae gen. nov., comb. nov.</title>
        <authorList>
            <person name="Hyeon J.W."/>
            <person name="Jeong S.E."/>
            <person name="Baek K."/>
            <person name="Jeon C.O."/>
        </authorList>
    </citation>
    <scope>NUCLEOTIDE SEQUENCE [LARGE SCALE GENOMIC DNA]</scope>
    <source>
        <strain evidence="2 3">MA7-20</strain>
    </source>
</reference>
<feature type="transmembrane region" description="Helical" evidence="1">
    <location>
        <begin position="85"/>
        <end position="104"/>
    </location>
</feature>
<feature type="transmembrane region" description="Helical" evidence="1">
    <location>
        <begin position="111"/>
        <end position="129"/>
    </location>
</feature>
<dbReference type="AlphaFoldDB" id="A0A4P6UZB3"/>
<evidence type="ECO:0000313" key="2">
    <source>
        <dbReference type="EMBL" id="QBK29320.1"/>
    </source>
</evidence>
<organism evidence="2 3">
    <name type="scientific">Roseitalea porphyridii</name>
    <dbReference type="NCBI Taxonomy" id="1852022"/>
    <lineage>
        <taxon>Bacteria</taxon>
        <taxon>Pseudomonadati</taxon>
        <taxon>Pseudomonadota</taxon>
        <taxon>Alphaproteobacteria</taxon>
        <taxon>Hyphomicrobiales</taxon>
        <taxon>Ahrensiaceae</taxon>
        <taxon>Roseitalea</taxon>
    </lineage>
</organism>
<accession>A0A4P6UZB3</accession>
<protein>
    <submittedName>
        <fullName evidence="2">Uncharacterized protein</fullName>
    </submittedName>
</protein>
<feature type="transmembrane region" description="Helical" evidence="1">
    <location>
        <begin position="135"/>
        <end position="156"/>
    </location>
</feature>
<evidence type="ECO:0000313" key="3">
    <source>
        <dbReference type="Proteomes" id="UP000293719"/>
    </source>
</evidence>
<keyword evidence="1" id="KW-0472">Membrane</keyword>
<feature type="transmembrane region" description="Helical" evidence="1">
    <location>
        <begin position="41"/>
        <end position="65"/>
    </location>
</feature>